<dbReference type="AlphaFoldDB" id="A0A2N9ALI6"/>
<dbReference type="InterPro" id="IPR011049">
    <property type="entry name" value="Serralysin-like_metalloprot_C"/>
</dbReference>
<evidence type="ECO:0000256" key="1">
    <source>
        <dbReference type="ARBA" id="ARBA00004613"/>
    </source>
</evidence>
<sequence length="540" mass="56040">MAISPDGALPYFVYDGYLVSLYPWQGQHVALLTSANDLDGDVMQDILNRIDAAYEVYLAITGQAPATYRAYNGLLTIAEVPTALGGAASAIGFLGATGIELTTGAFDQLYAGAAEGGTFDQTVFYELGRNFWFYGPQLGTVDAFVTGFAIANRFVSMQEAGIPGSAFGALPFDEFKQSILEDLAQTFFGEAGTTLANTLGAATGVPNPNNWGAADLAAALLTQVYEDLGFDAYARFYQELAGRPAAGTPEAVFGNLVAAASQATGIDYGFLNKPEGVAYMVGGRGDDRLEADGSGNPVLGFAGDDTLIGTAGADRLFGDAGDDVLRGGGGRDQLVGGAGDDTYFVDTPGDQVFEGRGQGTDRLVATSAYTLAAGQEIEILQLAKSTGCAPLSLTGNAFGQRLIGNAGDNGLDGGGGDDSLAGSLGADRLTGGAGADTFVFDARLGRGNVDHVRDFTSQDDVFHLDHAVFSGLDTGALAPEQFKNLGPAKAIKADADDRILYKQKTGELFYDADGSGRKEAVLVAVLDNHAALDHTDFLIV</sequence>
<dbReference type="PROSITE" id="PS00330">
    <property type="entry name" value="HEMOLYSIN_CALCIUM"/>
    <property type="match status" value="1"/>
</dbReference>
<dbReference type="Pfam" id="PF00353">
    <property type="entry name" value="HemolysinCabind"/>
    <property type="match status" value="2"/>
</dbReference>
<evidence type="ECO:0000313" key="4">
    <source>
        <dbReference type="Proteomes" id="UP000233769"/>
    </source>
</evidence>
<gene>
    <name evidence="3" type="ORF">TK0001_1607</name>
</gene>
<keyword evidence="2" id="KW-0964">Secreted</keyword>
<dbReference type="PANTHER" id="PTHR38340:SF1">
    <property type="entry name" value="S-LAYER PROTEIN"/>
    <property type="match status" value="1"/>
</dbReference>
<protein>
    <recommendedName>
        <fullName evidence="5">Hemolysin-type calcium-binding region</fullName>
    </recommendedName>
</protein>
<dbReference type="InterPro" id="IPR018511">
    <property type="entry name" value="Hemolysin-typ_Ca-bd_CS"/>
</dbReference>
<dbReference type="GO" id="GO:0005576">
    <property type="term" value="C:extracellular region"/>
    <property type="evidence" value="ECO:0007669"/>
    <property type="project" value="UniProtKB-SubCell"/>
</dbReference>
<evidence type="ECO:0000313" key="3">
    <source>
        <dbReference type="EMBL" id="SOR28209.1"/>
    </source>
</evidence>
<comment type="subcellular location">
    <subcellularLocation>
        <location evidence="1">Secreted</location>
    </subcellularLocation>
</comment>
<accession>A0A2N9ALI6</accession>
<proteinExistence type="predicted"/>
<dbReference type="PANTHER" id="PTHR38340">
    <property type="entry name" value="S-LAYER PROTEIN"/>
    <property type="match status" value="1"/>
</dbReference>
<organism evidence="3 4">
    <name type="scientific">Methylorubrum extorquens</name>
    <name type="common">Methylobacterium dichloromethanicum</name>
    <name type="synonym">Methylobacterium extorquens</name>
    <dbReference type="NCBI Taxonomy" id="408"/>
    <lineage>
        <taxon>Bacteria</taxon>
        <taxon>Pseudomonadati</taxon>
        <taxon>Pseudomonadota</taxon>
        <taxon>Alphaproteobacteria</taxon>
        <taxon>Hyphomicrobiales</taxon>
        <taxon>Methylobacteriaceae</taxon>
        <taxon>Methylorubrum</taxon>
    </lineage>
</organism>
<name>A0A2N9ALI6_METEX</name>
<dbReference type="InterPro" id="IPR050557">
    <property type="entry name" value="RTX_toxin/Mannuronan_C5-epim"/>
</dbReference>
<dbReference type="SUPFAM" id="SSF51120">
    <property type="entry name" value="beta-Roll"/>
    <property type="match status" value="2"/>
</dbReference>
<evidence type="ECO:0008006" key="5">
    <source>
        <dbReference type="Google" id="ProtNLM"/>
    </source>
</evidence>
<dbReference type="Proteomes" id="UP000233769">
    <property type="component" value="Chromosome tk0001"/>
</dbReference>
<dbReference type="Gene3D" id="2.150.10.10">
    <property type="entry name" value="Serralysin-like metalloprotease, C-terminal"/>
    <property type="match status" value="2"/>
</dbReference>
<evidence type="ECO:0000256" key="2">
    <source>
        <dbReference type="ARBA" id="ARBA00022525"/>
    </source>
</evidence>
<reference evidence="4" key="1">
    <citation type="submission" date="2017-10" db="EMBL/GenBank/DDBJ databases">
        <authorList>
            <person name="Regsiter A."/>
            <person name="William W."/>
        </authorList>
    </citation>
    <scope>NUCLEOTIDE SEQUENCE [LARGE SCALE GENOMIC DNA]</scope>
</reference>
<dbReference type="PRINTS" id="PR00313">
    <property type="entry name" value="CABNDNGRPT"/>
</dbReference>
<dbReference type="InterPro" id="IPR001343">
    <property type="entry name" value="Hemolysn_Ca-bd"/>
</dbReference>
<dbReference type="EMBL" id="LT962688">
    <property type="protein sequence ID" value="SOR28209.1"/>
    <property type="molecule type" value="Genomic_DNA"/>
</dbReference>
<dbReference type="GO" id="GO:0005509">
    <property type="term" value="F:calcium ion binding"/>
    <property type="evidence" value="ECO:0007669"/>
    <property type="project" value="InterPro"/>
</dbReference>